<dbReference type="Pfam" id="PF02492">
    <property type="entry name" value="cobW"/>
    <property type="match status" value="1"/>
</dbReference>
<feature type="compositionally biased region" description="Basic and acidic residues" evidence="1">
    <location>
        <begin position="467"/>
        <end position="478"/>
    </location>
</feature>
<protein>
    <submittedName>
        <fullName evidence="3">GTP-binding protein</fullName>
    </submittedName>
</protein>
<dbReference type="NCBIfam" id="NF047431">
    <property type="entry name" value="hiber_recruit"/>
    <property type="match status" value="1"/>
</dbReference>
<dbReference type="InterPro" id="IPR027417">
    <property type="entry name" value="P-loop_NTPase"/>
</dbReference>
<dbReference type="EMBL" id="JADLQX010000033">
    <property type="protein sequence ID" value="MBF6301915.1"/>
    <property type="molecule type" value="Genomic_DNA"/>
</dbReference>
<evidence type="ECO:0000259" key="2">
    <source>
        <dbReference type="SMART" id="SM00833"/>
    </source>
</evidence>
<dbReference type="Proteomes" id="UP000702209">
    <property type="component" value="Unassembled WGS sequence"/>
</dbReference>
<sequence length="478" mass="50947">MTIIFDKGCPGLYRGPTANENHYRKGFLVAAADSTLFPPESDRRTPVVVLTGFAGLAAAGVDNAAVALAAAPGTVVVRHDLAQLREGIVHRTVRTATEETSAVLELAHGCVSCTLRMDLLPLLCTLARRDSVARIVLALDPAFEAEAVCQAIEHVVVTGVHGRVDGPAGRDVRVDAVLTCLDAGAWLSDATGDDTLAERGLARADDDRTVAQVAVGQVDFADAVIALGAVEVQGALLSDARADRGKLAAVLARLVPGAPVAWVDEPRELTPARVEALLTRIPAGSRRGRIFDAHAPLLRGTPPLTSDYGVVLMEFAAGRPFHPARLHEALDVLFDGVVTARGRLWLATQPDEVVWLESAGGGLRVGGAGRWLAAMSPGELAEVDPERRALAALRWDERFGDRDISLVILVHDADPAEIREALHWALVEDEELRLVERAPELVAQWEDPFGEWHADPCADGDAAAQAAEDRKSPRGEAK</sequence>
<feature type="compositionally biased region" description="Low complexity" evidence="1">
    <location>
        <begin position="457"/>
        <end position="466"/>
    </location>
</feature>
<accession>A0ABS0CZ84</accession>
<proteinExistence type="predicted"/>
<dbReference type="Gene3D" id="3.40.50.300">
    <property type="entry name" value="P-loop containing nucleotide triphosphate hydrolases"/>
    <property type="match status" value="1"/>
</dbReference>
<feature type="region of interest" description="Disordered" evidence="1">
    <location>
        <begin position="452"/>
        <end position="478"/>
    </location>
</feature>
<feature type="domain" description="CobW C-terminal" evidence="2">
    <location>
        <begin position="310"/>
        <end position="426"/>
    </location>
</feature>
<evidence type="ECO:0000313" key="3">
    <source>
        <dbReference type="EMBL" id="MBF6301915.1"/>
    </source>
</evidence>
<dbReference type="InterPro" id="IPR003495">
    <property type="entry name" value="CobW/HypB/UreG_nucleotide-bd"/>
</dbReference>
<dbReference type="PANTHER" id="PTHR43603:SF1">
    <property type="entry name" value="ZINC-REGULATED GTPASE METALLOPROTEIN ACTIVATOR 1"/>
    <property type="match status" value="1"/>
</dbReference>
<comment type="caution">
    <text evidence="3">The sequence shown here is derived from an EMBL/GenBank/DDBJ whole genome shotgun (WGS) entry which is preliminary data.</text>
</comment>
<gene>
    <name evidence="3" type="ORF">IU459_30860</name>
</gene>
<keyword evidence="4" id="KW-1185">Reference proteome</keyword>
<dbReference type="InterPro" id="IPR051927">
    <property type="entry name" value="Zn_Chap_cDPG_Synth"/>
</dbReference>
<dbReference type="PANTHER" id="PTHR43603">
    <property type="entry name" value="COBW DOMAIN-CONTAINING PROTEIN DDB_G0274527"/>
    <property type="match status" value="1"/>
</dbReference>
<dbReference type="SUPFAM" id="SSF90002">
    <property type="entry name" value="Hypothetical protein YjiA, C-terminal domain"/>
    <property type="match status" value="1"/>
</dbReference>
<evidence type="ECO:0000313" key="4">
    <source>
        <dbReference type="Proteomes" id="UP000702209"/>
    </source>
</evidence>
<organism evidence="3 4">
    <name type="scientific">Nocardia amamiensis</name>
    <dbReference type="NCBI Taxonomy" id="404578"/>
    <lineage>
        <taxon>Bacteria</taxon>
        <taxon>Bacillati</taxon>
        <taxon>Actinomycetota</taxon>
        <taxon>Actinomycetes</taxon>
        <taxon>Mycobacteriales</taxon>
        <taxon>Nocardiaceae</taxon>
        <taxon>Nocardia</taxon>
    </lineage>
</organism>
<evidence type="ECO:0000256" key="1">
    <source>
        <dbReference type="SAM" id="MobiDB-lite"/>
    </source>
</evidence>
<dbReference type="Pfam" id="PF07683">
    <property type="entry name" value="CobW_C"/>
    <property type="match status" value="1"/>
</dbReference>
<name>A0ABS0CZ84_9NOCA</name>
<dbReference type="SMART" id="SM00833">
    <property type="entry name" value="CobW_C"/>
    <property type="match status" value="1"/>
</dbReference>
<reference evidence="3 4" key="1">
    <citation type="submission" date="2020-10" db="EMBL/GenBank/DDBJ databases">
        <title>Identification of Nocardia species via Next-generation sequencing and recognition of intraspecies genetic diversity.</title>
        <authorList>
            <person name="Li P."/>
            <person name="Li P."/>
            <person name="Lu B."/>
        </authorList>
    </citation>
    <scope>NUCLEOTIDE SEQUENCE [LARGE SCALE GENOMIC DNA]</scope>
    <source>
        <strain evidence="3 4">BJ06-0157</strain>
    </source>
</reference>
<dbReference type="InterPro" id="IPR011629">
    <property type="entry name" value="CobW-like_C"/>
</dbReference>